<dbReference type="Proteomes" id="UP001419910">
    <property type="component" value="Unassembled WGS sequence"/>
</dbReference>
<dbReference type="PROSITE" id="PS00455">
    <property type="entry name" value="AMP_BINDING"/>
    <property type="match status" value="1"/>
</dbReference>
<dbReference type="InterPro" id="IPR025110">
    <property type="entry name" value="AMP-bd_C"/>
</dbReference>
<keyword evidence="4" id="KW-1185">Reference proteome</keyword>
<reference evidence="3 4" key="1">
    <citation type="submission" date="2024-05" db="EMBL/GenBank/DDBJ databases">
        <authorList>
            <person name="Liu Q."/>
            <person name="Xin Y.-H."/>
        </authorList>
    </citation>
    <scope>NUCLEOTIDE SEQUENCE [LARGE SCALE GENOMIC DNA]</scope>
    <source>
        <strain evidence="3 4">CGMCC 1.10181</strain>
    </source>
</reference>
<dbReference type="PANTHER" id="PTHR43767:SF1">
    <property type="entry name" value="NONRIBOSOMAL PEPTIDE SYNTHASE PES1 (EUROFUNG)-RELATED"/>
    <property type="match status" value="1"/>
</dbReference>
<feature type="domain" description="AMP-dependent synthetase/ligase" evidence="1">
    <location>
        <begin position="35"/>
        <end position="401"/>
    </location>
</feature>
<dbReference type="EMBL" id="JBDIME010000025">
    <property type="protein sequence ID" value="MEN2792234.1"/>
    <property type="molecule type" value="Genomic_DNA"/>
</dbReference>
<protein>
    <submittedName>
        <fullName evidence="3">Class I adenylate-forming enzyme family protein</fullName>
    </submittedName>
</protein>
<evidence type="ECO:0000313" key="4">
    <source>
        <dbReference type="Proteomes" id="UP001419910"/>
    </source>
</evidence>
<dbReference type="Pfam" id="PF13193">
    <property type="entry name" value="AMP-binding_C"/>
    <property type="match status" value="1"/>
</dbReference>
<dbReference type="RefSeq" id="WP_343888398.1">
    <property type="nucleotide sequence ID" value="NZ_BAAAEH010000009.1"/>
</dbReference>
<dbReference type="Gene3D" id="3.30.300.30">
    <property type="match status" value="1"/>
</dbReference>
<dbReference type="InterPro" id="IPR045851">
    <property type="entry name" value="AMP-bd_C_sf"/>
</dbReference>
<dbReference type="InterPro" id="IPR000873">
    <property type="entry name" value="AMP-dep_synth/lig_dom"/>
</dbReference>
<dbReference type="InterPro" id="IPR042099">
    <property type="entry name" value="ANL_N_sf"/>
</dbReference>
<evidence type="ECO:0000259" key="1">
    <source>
        <dbReference type="Pfam" id="PF00501"/>
    </source>
</evidence>
<evidence type="ECO:0000313" key="3">
    <source>
        <dbReference type="EMBL" id="MEN2792234.1"/>
    </source>
</evidence>
<dbReference type="Gene3D" id="3.40.50.12780">
    <property type="entry name" value="N-terminal domain of ligase-like"/>
    <property type="match status" value="1"/>
</dbReference>
<name>A0ABU9Y8U6_9SPHN</name>
<sequence length="548" mass="59245">MMVPAPSLTAPSLVHGLPLAEEPGIGALTIPAYLEEIVARYGDREAVVLDADGERLSWSYRELRAQAMAVARALVAGGIGKHGRVGILMTNRPEFLAALFGTAMAGGVAVALSTFSTPQELDYLIATSEISVLLYEERILKKDFRRMLAELDPAGDRYPFLTRRIGLDDWLAFLAQGEAIPPTLVEARSARVHPADPAGIFFSSGTTSLPKGIVHDQRAFAIQWWRWPRVFGMRDPVRSWTGNGFFWSGNVSMVVGTALSTGGAVVLQRFFDEAEALRLMDKERVSFANGRPHQWARLQAAPNWAEVDLSSLKYVPRGELLYEHPTVDTDWRVPMAFGTTETMTICTSLVADTPTGDAGDCGKPLPGNTLKIVDPLSGAILPRGARGEMCIKGPTLMRGYLGKAPEECFDAEGFYCTGDGGRVDAEGRFFWEGRLTDMIKTGGANVAPEEVDSIIANYPGVKRSQTVGVPDDLLGEMVVTCIVPMAGAAIDDVALTAHLKTQLASFKVPRRILVFTDDEFALTGNEKIKAADVRTLAIARMAAGAVSA</sequence>
<accession>A0ABU9Y8U6</accession>
<dbReference type="Pfam" id="PF00501">
    <property type="entry name" value="AMP-binding"/>
    <property type="match status" value="1"/>
</dbReference>
<comment type="caution">
    <text evidence="3">The sequence shown here is derived from an EMBL/GenBank/DDBJ whole genome shotgun (WGS) entry which is preliminary data.</text>
</comment>
<gene>
    <name evidence="3" type="ORF">ABC974_21565</name>
</gene>
<dbReference type="SUPFAM" id="SSF56801">
    <property type="entry name" value="Acetyl-CoA synthetase-like"/>
    <property type="match status" value="1"/>
</dbReference>
<dbReference type="InterPro" id="IPR050237">
    <property type="entry name" value="ATP-dep_AMP-bd_enzyme"/>
</dbReference>
<dbReference type="PANTHER" id="PTHR43767">
    <property type="entry name" value="LONG-CHAIN-FATTY-ACID--COA LIGASE"/>
    <property type="match status" value="1"/>
</dbReference>
<evidence type="ECO:0000259" key="2">
    <source>
        <dbReference type="Pfam" id="PF13193"/>
    </source>
</evidence>
<proteinExistence type="predicted"/>
<feature type="domain" description="AMP-binding enzyme C-terminal" evidence="2">
    <location>
        <begin position="450"/>
        <end position="527"/>
    </location>
</feature>
<organism evidence="3 4">
    <name type="scientific">Sphingomonas oligophenolica</name>
    <dbReference type="NCBI Taxonomy" id="301154"/>
    <lineage>
        <taxon>Bacteria</taxon>
        <taxon>Pseudomonadati</taxon>
        <taxon>Pseudomonadota</taxon>
        <taxon>Alphaproteobacteria</taxon>
        <taxon>Sphingomonadales</taxon>
        <taxon>Sphingomonadaceae</taxon>
        <taxon>Sphingomonas</taxon>
    </lineage>
</organism>
<dbReference type="InterPro" id="IPR020845">
    <property type="entry name" value="AMP-binding_CS"/>
</dbReference>